<gene>
    <name evidence="2" type="ORF">UFOPK1908_01522</name>
</gene>
<evidence type="ECO:0000259" key="1">
    <source>
        <dbReference type="Pfam" id="PF19408"/>
    </source>
</evidence>
<feature type="domain" description="PKD-like" evidence="1">
    <location>
        <begin position="62"/>
        <end position="130"/>
    </location>
</feature>
<dbReference type="Pfam" id="PF19408">
    <property type="entry name" value="PKD_6"/>
    <property type="match status" value="1"/>
</dbReference>
<dbReference type="EMBL" id="CAEZVB010000118">
    <property type="protein sequence ID" value="CAB4631977.1"/>
    <property type="molecule type" value="Genomic_DNA"/>
</dbReference>
<reference evidence="2" key="1">
    <citation type="submission" date="2020-05" db="EMBL/GenBank/DDBJ databases">
        <authorList>
            <person name="Chiriac C."/>
            <person name="Salcher M."/>
            <person name="Ghai R."/>
            <person name="Kavagutti S V."/>
        </authorList>
    </citation>
    <scope>NUCLEOTIDE SEQUENCE</scope>
</reference>
<dbReference type="InterPro" id="IPR045829">
    <property type="entry name" value="PKD_6"/>
</dbReference>
<sequence length="216" mass="20911">MRITSKVVASLGSLALASAAMVGFASSASAAASPSSTHLQCQGASWSFANQAGPAFTGSAGDQLTISNPNTSGATSVTWTLPAGFTLVSGSLTIAQNGPSAVISYGSSNGTLSVTSTSACNGSSSASINVTISAGGGGSSSSSSVATGPAPVFQQFGKPATGTCADAAVATLNWAGVASGGWGESWAQWMNGGKGGAVCNRALIYSLGLSKWVVNA</sequence>
<accession>A0A6J6J4I1</accession>
<dbReference type="AlphaFoldDB" id="A0A6J6J4I1"/>
<evidence type="ECO:0000313" key="2">
    <source>
        <dbReference type="EMBL" id="CAB4631977.1"/>
    </source>
</evidence>
<organism evidence="2">
    <name type="scientific">freshwater metagenome</name>
    <dbReference type="NCBI Taxonomy" id="449393"/>
    <lineage>
        <taxon>unclassified sequences</taxon>
        <taxon>metagenomes</taxon>
        <taxon>ecological metagenomes</taxon>
    </lineage>
</organism>
<proteinExistence type="predicted"/>
<name>A0A6J6J4I1_9ZZZZ</name>
<protein>
    <submittedName>
        <fullName evidence="2">Unannotated protein</fullName>
    </submittedName>
</protein>